<feature type="domain" description="DUF6538" evidence="2">
    <location>
        <begin position="11"/>
        <end position="69"/>
    </location>
</feature>
<keyword evidence="4" id="KW-1185">Reference proteome</keyword>
<accession>A0ABR3G3D1</accession>
<dbReference type="InterPro" id="IPR010998">
    <property type="entry name" value="Integrase_recombinase_N"/>
</dbReference>
<name>A0ABR3G3D1_9PEZI</name>
<dbReference type="Proteomes" id="UP001447188">
    <property type="component" value="Unassembled WGS sequence"/>
</dbReference>
<comment type="caution">
    <text evidence="3">The sequence shown here is derived from an EMBL/GenBank/DDBJ whole genome shotgun (WGS) entry which is preliminary data.</text>
</comment>
<proteinExistence type="predicted"/>
<evidence type="ECO:0000313" key="3">
    <source>
        <dbReference type="EMBL" id="KAL0630310.1"/>
    </source>
</evidence>
<evidence type="ECO:0000256" key="1">
    <source>
        <dbReference type="ARBA" id="ARBA00023125"/>
    </source>
</evidence>
<dbReference type="Pfam" id="PF20172">
    <property type="entry name" value="DUF6538"/>
    <property type="match status" value="1"/>
</dbReference>
<keyword evidence="1" id="KW-0238">DNA-binding</keyword>
<gene>
    <name evidence="3" type="ORF">Q9L58_010843</name>
</gene>
<dbReference type="InterPro" id="IPR046668">
    <property type="entry name" value="DUF6538"/>
</dbReference>
<dbReference type="InterPro" id="IPR011010">
    <property type="entry name" value="DNA_brk_join_enz"/>
</dbReference>
<evidence type="ECO:0000313" key="4">
    <source>
        <dbReference type="Proteomes" id="UP001447188"/>
    </source>
</evidence>
<organism evidence="3 4">
    <name type="scientific">Discina gigas</name>
    <dbReference type="NCBI Taxonomy" id="1032678"/>
    <lineage>
        <taxon>Eukaryota</taxon>
        <taxon>Fungi</taxon>
        <taxon>Dikarya</taxon>
        <taxon>Ascomycota</taxon>
        <taxon>Pezizomycotina</taxon>
        <taxon>Pezizomycetes</taxon>
        <taxon>Pezizales</taxon>
        <taxon>Discinaceae</taxon>
        <taxon>Discina</taxon>
    </lineage>
</organism>
<evidence type="ECO:0000259" key="2">
    <source>
        <dbReference type="Pfam" id="PF20172"/>
    </source>
</evidence>
<dbReference type="EMBL" id="JBBBZM010000819">
    <property type="protein sequence ID" value="KAL0630310.1"/>
    <property type="molecule type" value="Genomic_DNA"/>
</dbReference>
<dbReference type="Gene3D" id="1.10.150.130">
    <property type="match status" value="1"/>
</dbReference>
<protein>
    <recommendedName>
        <fullName evidence="2">DUF6538 domain-containing protein</fullName>
    </recommendedName>
</protein>
<dbReference type="SUPFAM" id="SSF56349">
    <property type="entry name" value="DNA breaking-rejoining enzymes"/>
    <property type="match status" value="1"/>
</dbReference>
<reference evidence="3 4" key="1">
    <citation type="submission" date="2024-02" db="EMBL/GenBank/DDBJ databases">
        <title>Discinaceae phylogenomics.</title>
        <authorList>
            <person name="Dirks A.C."/>
            <person name="James T.Y."/>
        </authorList>
    </citation>
    <scope>NUCLEOTIDE SEQUENCE [LARGE SCALE GENOMIC DNA]</scope>
    <source>
        <strain evidence="3 4">ACD0624</strain>
    </source>
</reference>
<sequence>MNLGAALPPYMSQRKGIFYFKRKVPASLVQAFGDQTQIWKSLETADFSAACRQLAKETAAFELRLATVRLRILSEGLPIAPASNVIALREDMIAALVQRYQVHMLDREEEELRSMRPISMVDLKQRISEADETMQHYRLALTCGDYSVVEDTAKQILAGEALSARTGSEIYTHFCELLLSTEVKILSEQRARLDGNKQPIPQAPLPIRLQPTLTDYLNIWTSAKIRPRKTLDTASFMVRLWNELMGDIPAATITRVHVKSFRDQLLARELATATIKNRLGLLGAVVNTYNEEYDIEGVSNPFHKIPVQDNGQHVRAINRVLN</sequence>